<feature type="region of interest" description="Disordered" evidence="1">
    <location>
        <begin position="459"/>
        <end position="482"/>
    </location>
</feature>
<dbReference type="Pfam" id="PF03448">
    <property type="entry name" value="MgtE_N"/>
    <property type="match status" value="1"/>
</dbReference>
<evidence type="ECO:0000259" key="2">
    <source>
        <dbReference type="Pfam" id="PF03448"/>
    </source>
</evidence>
<feature type="domain" description="Magnesium transporter MgtE intracellular" evidence="2">
    <location>
        <begin position="159"/>
        <end position="243"/>
    </location>
</feature>
<accession>A0AAE0BJY7</accession>
<feature type="region of interest" description="Disordered" evidence="1">
    <location>
        <begin position="243"/>
        <end position="264"/>
    </location>
</feature>
<feature type="compositionally biased region" description="Basic and acidic residues" evidence="1">
    <location>
        <begin position="525"/>
        <end position="535"/>
    </location>
</feature>
<evidence type="ECO:0000313" key="4">
    <source>
        <dbReference type="Proteomes" id="UP001190700"/>
    </source>
</evidence>
<sequence>MTSLPATSLPFDDSGDIIPQAIDTVPYQRALDVGDSKVDKGLDASEQRFLQELQQMEPETAAESIMELDDYRALAAQIESDPALLGALLPHLSSAKCFPTVLELLGVLSPQVVAELLGAQEPQVVAPLLSALPAEHSAGLLRGLPAADSARVLAYPEMDSRHVAALLLQLEPAEMAAILEEMDPAVAAEVTLNLDCDLERLLLAAKLEPLAHMLMEMPSEDAACVLSEAAEVKVTSVLACMASSKPRSPTGCAQGPRSRPGSVEGRATRFEKGQKCAAAVLQRFEPSRGVRHLADMPPWMRARLLGLMPAESATRLILLMGKPDQNLTMRELGIVNATALVEKVQQSPMRQELSGVIARLKEWLKNETPNAARRFPTVENSPPEEGAEKNISGAEAGADPLDTPAKGAPLREVGNQLLLPHRTPQSSGSASDFSKVTPISAQKSGAMSGYLAEGYCGGSEGARGEQRSASPATSGPKGSPNAVDELSTVALFMSKKPSMIPRLRHSNPRADICRTPQMLVPTGEESPHEAQEEVRPSSANTLQQPEHELNFHAARPPVPVATLQKVDADQVVASVSASHEVTANPSALLTPEVSAAESASPQPRALSFALEHFAAVESDASLAETPRFSQFKPLLSSSEGEQAATPSTGRTLTAVASERSYCDNLINLEDTPLSCLIPSSPEEEEQILSLAGWNSNEDEDSWLISPPPVGTPSSLAGCQDPGASLGEIDICDEIEHSQRTPTFVEQTCHMNAIFEPTEAERNEIATCQRNPPSPSFAAANDPSSTLTSLIQEDEACAMSPEDMRSAAAKAAQSVADSSIGEQEQFLSHADASCVGFRDLLHNAVWNKAIQLKCNASEKGIHRALRVTSQCSLLVLGLFGGVVTLGLSWELLASSGDAAMPPT</sequence>
<feature type="region of interest" description="Disordered" evidence="1">
    <location>
        <begin position="371"/>
        <end position="408"/>
    </location>
</feature>
<feature type="region of interest" description="Disordered" evidence="1">
    <location>
        <begin position="521"/>
        <end position="541"/>
    </location>
</feature>
<proteinExistence type="predicted"/>
<dbReference type="EMBL" id="LGRX02034672">
    <property type="protein sequence ID" value="KAK3237230.1"/>
    <property type="molecule type" value="Genomic_DNA"/>
</dbReference>
<comment type="caution">
    <text evidence="3">The sequence shown here is derived from an EMBL/GenBank/DDBJ whole genome shotgun (WGS) entry which is preliminary data.</text>
</comment>
<dbReference type="InterPro" id="IPR038076">
    <property type="entry name" value="MgtE_N_sf"/>
</dbReference>
<dbReference type="Proteomes" id="UP001190700">
    <property type="component" value="Unassembled WGS sequence"/>
</dbReference>
<protein>
    <recommendedName>
        <fullName evidence="2">Magnesium transporter MgtE intracellular domain-containing protein</fullName>
    </recommendedName>
</protein>
<evidence type="ECO:0000313" key="3">
    <source>
        <dbReference type="EMBL" id="KAK3237230.1"/>
    </source>
</evidence>
<dbReference type="InterPro" id="IPR006668">
    <property type="entry name" value="Mg_transptr_MgtE_intracell_dom"/>
</dbReference>
<organism evidence="3 4">
    <name type="scientific">Cymbomonas tetramitiformis</name>
    <dbReference type="NCBI Taxonomy" id="36881"/>
    <lineage>
        <taxon>Eukaryota</taxon>
        <taxon>Viridiplantae</taxon>
        <taxon>Chlorophyta</taxon>
        <taxon>Pyramimonadophyceae</taxon>
        <taxon>Pyramimonadales</taxon>
        <taxon>Pyramimonadaceae</taxon>
        <taxon>Cymbomonas</taxon>
    </lineage>
</organism>
<keyword evidence="4" id="KW-1185">Reference proteome</keyword>
<dbReference type="SUPFAM" id="SSF158791">
    <property type="entry name" value="MgtE N-terminal domain-like"/>
    <property type="match status" value="1"/>
</dbReference>
<dbReference type="AlphaFoldDB" id="A0AAE0BJY7"/>
<name>A0AAE0BJY7_9CHLO</name>
<gene>
    <name evidence="3" type="ORF">CYMTET_52678</name>
</gene>
<dbReference type="Gene3D" id="1.25.60.10">
    <property type="entry name" value="MgtE N-terminal domain-like"/>
    <property type="match status" value="1"/>
</dbReference>
<evidence type="ECO:0000256" key="1">
    <source>
        <dbReference type="SAM" id="MobiDB-lite"/>
    </source>
</evidence>
<reference evidence="3 4" key="1">
    <citation type="journal article" date="2015" name="Genome Biol. Evol.">
        <title>Comparative Genomics of a Bacterivorous Green Alga Reveals Evolutionary Causalities and Consequences of Phago-Mixotrophic Mode of Nutrition.</title>
        <authorList>
            <person name="Burns J.A."/>
            <person name="Paasch A."/>
            <person name="Narechania A."/>
            <person name="Kim E."/>
        </authorList>
    </citation>
    <scope>NUCLEOTIDE SEQUENCE [LARGE SCALE GENOMIC DNA]</scope>
    <source>
        <strain evidence="3 4">PLY_AMNH</strain>
    </source>
</reference>